<evidence type="ECO:0000256" key="10">
    <source>
        <dbReference type="PIRSR" id="PIRSR000388-3"/>
    </source>
</evidence>
<feature type="binding site" evidence="7 9">
    <location>
        <begin position="79"/>
        <end position="80"/>
    </location>
    <ligand>
        <name>3-methyl-2-oxobutanoate</name>
        <dbReference type="ChEBI" id="CHEBI:11851"/>
    </ligand>
</feature>
<dbReference type="PIRSF" id="PIRSF000388">
    <property type="entry name" value="Pantoate_hydroxy_MeTrfase"/>
    <property type="match status" value="1"/>
</dbReference>
<dbReference type="GO" id="GO:0000287">
    <property type="term" value="F:magnesium ion binding"/>
    <property type="evidence" value="ECO:0007669"/>
    <property type="project" value="TreeGrafter"/>
</dbReference>
<dbReference type="GO" id="GO:0032259">
    <property type="term" value="P:methylation"/>
    <property type="evidence" value="ECO:0007669"/>
    <property type="project" value="UniProtKB-KW"/>
</dbReference>
<comment type="subunit">
    <text evidence="3 7">Homodecamer; pentamer of dimers.</text>
</comment>
<evidence type="ECO:0000256" key="6">
    <source>
        <dbReference type="ARBA" id="ARBA00056497"/>
    </source>
</evidence>
<accession>A0A1A7BH47</accession>
<keyword evidence="7 10" id="KW-0460">Magnesium</keyword>
<dbReference type="PATRIC" id="fig|1300349.4.peg.1243"/>
<keyword evidence="11" id="KW-0489">Methyltransferase</keyword>
<feature type="binding site" evidence="7 10">
    <location>
        <position position="79"/>
    </location>
    <ligand>
        <name>Mg(2+)</name>
        <dbReference type="ChEBI" id="CHEBI:18420"/>
    </ligand>
</feature>
<dbReference type="EMBL" id="LZYB01000002">
    <property type="protein sequence ID" value="OBV11804.1"/>
    <property type="molecule type" value="Genomic_DNA"/>
</dbReference>
<feature type="binding site" evidence="7 10">
    <location>
        <position position="150"/>
    </location>
    <ligand>
        <name>Mg(2+)</name>
        <dbReference type="ChEBI" id="CHEBI:18420"/>
    </ligand>
</feature>
<comment type="pathway">
    <text evidence="1 7">Cofactor biosynthesis; (R)-pantothenate biosynthesis; (R)-pantoate from 3-methyl-2-oxobutanoate: step 1/2.</text>
</comment>
<organism evidence="11 12">
    <name type="scientific">Erythrobacter dokdonensis DSW-74</name>
    <dbReference type="NCBI Taxonomy" id="1300349"/>
    <lineage>
        <taxon>Bacteria</taxon>
        <taxon>Pseudomonadati</taxon>
        <taxon>Pseudomonadota</taxon>
        <taxon>Alphaproteobacteria</taxon>
        <taxon>Sphingomonadales</taxon>
        <taxon>Erythrobacteraceae</taxon>
        <taxon>Erythrobacter/Porphyrobacter group</taxon>
        <taxon>Erythrobacter</taxon>
    </lineage>
</organism>
<comment type="cofactor">
    <cofactor evidence="7 10">
        <name>Mg(2+)</name>
        <dbReference type="ChEBI" id="CHEBI:18420"/>
    </cofactor>
    <text evidence="7 10">Binds 1 Mg(2+) ion per subunit.</text>
</comment>
<keyword evidence="7 10" id="KW-0479">Metal-binding</keyword>
<feature type="binding site" evidence="7 9">
    <location>
        <position position="118"/>
    </location>
    <ligand>
        <name>3-methyl-2-oxobutanoate</name>
        <dbReference type="ChEBI" id="CHEBI:11851"/>
    </ligand>
</feature>
<evidence type="ECO:0000313" key="12">
    <source>
        <dbReference type="Proteomes" id="UP000092484"/>
    </source>
</evidence>
<dbReference type="GO" id="GO:0008168">
    <property type="term" value="F:methyltransferase activity"/>
    <property type="evidence" value="ECO:0007669"/>
    <property type="project" value="UniProtKB-KW"/>
</dbReference>
<dbReference type="UniPathway" id="UPA00028">
    <property type="reaction ID" value="UER00003"/>
</dbReference>
<dbReference type="InterPro" id="IPR003700">
    <property type="entry name" value="Pantoate_hydroxy_MeTrfase"/>
</dbReference>
<proteinExistence type="inferred from homology"/>
<evidence type="ECO:0000256" key="5">
    <source>
        <dbReference type="ARBA" id="ARBA00022679"/>
    </source>
</evidence>
<name>A0A1A7BH47_9SPHN</name>
<dbReference type="NCBIfam" id="NF001452">
    <property type="entry name" value="PRK00311.1"/>
    <property type="match status" value="1"/>
</dbReference>
<comment type="similarity">
    <text evidence="2 7">Belongs to the PanB family.</text>
</comment>
<comment type="function">
    <text evidence="6 7">Catalyzes the reversible reaction in which hydroxymethyl group from 5,10-methylenetetrahydrofolate is transferred onto alpha-ketoisovalerate to form ketopantoate.</text>
</comment>
<sequence>MRSAHAKAKGGIMSTTFQLDTSTSRANPTPQPIRRLTVPRIRARKVDGVTAEPLVMLTAYTARQAQLLDAHCDLLLVGDSLGQVIYGLPSTVPVTLEMMANHGAAVVRGSYHSVVVVDMPFGSYEASPEQAFESAALLLKQTGAAAVKLEGGAAMAPTVAFLSQRGIPVMGHVGLTPQAVNVLGGYGARGRSDAEAEKIVSDAKALDEAGAFAIVIEGVVEPIAITATQAVACPTIGIGASAQCDGQVLVTEDMLGMFERVPRFVKRYEDIAGVIDRTVARYAEEVRARSFPGEEQTYQPKD</sequence>
<dbReference type="STRING" id="1300349.I603_1247"/>
<evidence type="ECO:0000256" key="4">
    <source>
        <dbReference type="ARBA" id="ARBA00022655"/>
    </source>
</evidence>
<keyword evidence="12" id="KW-1185">Reference proteome</keyword>
<dbReference type="GO" id="GO:0005737">
    <property type="term" value="C:cytoplasm"/>
    <property type="evidence" value="ECO:0007669"/>
    <property type="project" value="UniProtKB-SubCell"/>
</dbReference>
<evidence type="ECO:0000256" key="2">
    <source>
        <dbReference type="ARBA" id="ARBA00008676"/>
    </source>
</evidence>
<dbReference type="Proteomes" id="UP000092484">
    <property type="component" value="Unassembled WGS sequence"/>
</dbReference>
<comment type="catalytic activity">
    <reaction evidence="7">
        <text>(6R)-5,10-methylene-5,6,7,8-tetrahydrofolate + 3-methyl-2-oxobutanoate + H2O = 2-dehydropantoate + (6S)-5,6,7,8-tetrahydrofolate</text>
        <dbReference type="Rhea" id="RHEA:11824"/>
        <dbReference type="ChEBI" id="CHEBI:11561"/>
        <dbReference type="ChEBI" id="CHEBI:11851"/>
        <dbReference type="ChEBI" id="CHEBI:15377"/>
        <dbReference type="ChEBI" id="CHEBI:15636"/>
        <dbReference type="ChEBI" id="CHEBI:57453"/>
        <dbReference type="EC" id="2.1.2.11"/>
    </reaction>
</comment>
<comment type="subcellular location">
    <subcellularLocation>
        <location evidence="7">Cytoplasm</location>
    </subcellularLocation>
</comment>
<protein>
    <recommendedName>
        <fullName evidence="7">3-methyl-2-oxobutanoate hydroxymethyltransferase</fullName>
        <ecNumber evidence="7">2.1.2.11</ecNumber>
    </recommendedName>
    <alternativeName>
        <fullName evidence="7">Ketopantoate hydroxymethyltransferase</fullName>
        <shortName evidence="7">KPHMT</shortName>
    </alternativeName>
</protein>
<feature type="binding site" evidence="7 9">
    <location>
        <position position="148"/>
    </location>
    <ligand>
        <name>3-methyl-2-oxobutanoate</name>
        <dbReference type="ChEBI" id="CHEBI:11851"/>
    </ligand>
</feature>
<feature type="binding site" evidence="7 10">
    <location>
        <position position="118"/>
    </location>
    <ligand>
        <name>Mg(2+)</name>
        <dbReference type="ChEBI" id="CHEBI:18420"/>
    </ligand>
</feature>
<evidence type="ECO:0000256" key="3">
    <source>
        <dbReference type="ARBA" id="ARBA00011424"/>
    </source>
</evidence>
<keyword evidence="5 7" id="KW-0808">Transferase</keyword>
<dbReference type="Gene3D" id="3.20.20.60">
    <property type="entry name" value="Phosphoenolpyruvate-binding domains"/>
    <property type="match status" value="1"/>
</dbReference>
<keyword evidence="4 7" id="KW-0566">Pantothenate biosynthesis</keyword>
<gene>
    <name evidence="7" type="primary">panB</name>
    <name evidence="11" type="ORF">I603_1247</name>
</gene>
<evidence type="ECO:0000256" key="8">
    <source>
        <dbReference type="PIRSR" id="PIRSR000388-1"/>
    </source>
</evidence>
<keyword evidence="7" id="KW-0963">Cytoplasm</keyword>
<dbReference type="PANTHER" id="PTHR20881">
    <property type="entry name" value="3-METHYL-2-OXOBUTANOATE HYDROXYMETHYLTRANSFERASE"/>
    <property type="match status" value="1"/>
</dbReference>
<reference evidence="11 12" key="1">
    <citation type="submission" date="2016-06" db="EMBL/GenBank/DDBJ databases">
        <title>Genome sequence of Porphyrobacter dokdonensis DSW-74.</title>
        <authorList>
            <person name="Kim J.F."/>
            <person name="Song J.Y."/>
        </authorList>
    </citation>
    <scope>NUCLEOTIDE SEQUENCE [LARGE SCALE GENOMIC DNA]</scope>
    <source>
        <strain evidence="11 12">DSW-74</strain>
    </source>
</reference>
<dbReference type="Pfam" id="PF02548">
    <property type="entry name" value="Pantoate_transf"/>
    <property type="match status" value="1"/>
</dbReference>
<dbReference type="EC" id="2.1.2.11" evidence="7"/>
<evidence type="ECO:0000256" key="7">
    <source>
        <dbReference type="HAMAP-Rule" id="MF_00156"/>
    </source>
</evidence>
<dbReference type="GO" id="GO:0003864">
    <property type="term" value="F:3-methyl-2-oxobutanoate hydroxymethyltransferase activity"/>
    <property type="evidence" value="ECO:0007669"/>
    <property type="project" value="UniProtKB-UniRule"/>
</dbReference>
<dbReference type="HAMAP" id="MF_00156">
    <property type="entry name" value="PanB"/>
    <property type="match status" value="1"/>
</dbReference>
<dbReference type="CDD" id="cd06557">
    <property type="entry name" value="KPHMT-like"/>
    <property type="match status" value="1"/>
</dbReference>
<dbReference type="NCBIfam" id="TIGR00222">
    <property type="entry name" value="panB"/>
    <property type="match status" value="1"/>
</dbReference>
<comment type="caution">
    <text evidence="11">The sequence shown here is derived from an EMBL/GenBank/DDBJ whole genome shotgun (WGS) entry which is preliminary data.</text>
</comment>
<dbReference type="PANTHER" id="PTHR20881:SF0">
    <property type="entry name" value="3-METHYL-2-OXOBUTANOATE HYDROXYMETHYLTRANSFERASE"/>
    <property type="match status" value="1"/>
</dbReference>
<dbReference type="SUPFAM" id="SSF51621">
    <property type="entry name" value="Phosphoenolpyruvate/pyruvate domain"/>
    <property type="match status" value="1"/>
</dbReference>
<dbReference type="InterPro" id="IPR015813">
    <property type="entry name" value="Pyrv/PenolPyrv_kinase-like_dom"/>
</dbReference>
<evidence type="ECO:0000256" key="1">
    <source>
        <dbReference type="ARBA" id="ARBA00005033"/>
    </source>
</evidence>
<dbReference type="AlphaFoldDB" id="A0A1A7BH47"/>
<evidence type="ECO:0000256" key="9">
    <source>
        <dbReference type="PIRSR" id="PIRSR000388-2"/>
    </source>
</evidence>
<dbReference type="InterPro" id="IPR040442">
    <property type="entry name" value="Pyrv_kinase-like_dom_sf"/>
</dbReference>
<evidence type="ECO:0000313" key="11">
    <source>
        <dbReference type="EMBL" id="OBV11804.1"/>
    </source>
</evidence>
<dbReference type="GO" id="GO:0015940">
    <property type="term" value="P:pantothenate biosynthetic process"/>
    <property type="evidence" value="ECO:0007669"/>
    <property type="project" value="UniProtKB-UniRule"/>
</dbReference>
<feature type="active site" description="Proton acceptor" evidence="7 8">
    <location>
        <position position="217"/>
    </location>
</feature>
<dbReference type="FunFam" id="3.20.20.60:FF:000003">
    <property type="entry name" value="3-methyl-2-oxobutanoate hydroxymethyltransferase"/>
    <property type="match status" value="1"/>
</dbReference>